<dbReference type="Gramene" id="AET5Gv21150500.2">
    <property type="protein sequence ID" value="AET5Gv21150500.2"/>
    <property type="gene ID" value="AET5Gv21150500"/>
</dbReference>
<dbReference type="Proteomes" id="UP000015105">
    <property type="component" value="Chromosome 5D"/>
</dbReference>
<keyword evidence="1" id="KW-1133">Transmembrane helix</keyword>
<dbReference type="EnsemblPlants" id="AET5Gv21150500.2">
    <property type="protein sequence ID" value="AET5Gv21150500.2"/>
    <property type="gene ID" value="AET5Gv21150500"/>
</dbReference>
<accession>A0A453MDM8</accession>
<keyword evidence="3" id="KW-1185">Reference proteome</keyword>
<protein>
    <submittedName>
        <fullName evidence="2">Uncharacterized protein</fullName>
    </submittedName>
</protein>
<evidence type="ECO:0000313" key="3">
    <source>
        <dbReference type="Proteomes" id="UP000015105"/>
    </source>
</evidence>
<feature type="transmembrane region" description="Helical" evidence="1">
    <location>
        <begin position="22"/>
        <end position="55"/>
    </location>
</feature>
<reference evidence="3" key="2">
    <citation type="journal article" date="2017" name="Nat. Plants">
        <title>The Aegilops tauschii genome reveals multiple impacts of transposons.</title>
        <authorList>
            <person name="Zhao G."/>
            <person name="Zou C."/>
            <person name="Li K."/>
            <person name="Wang K."/>
            <person name="Li T."/>
            <person name="Gao L."/>
            <person name="Zhang X."/>
            <person name="Wang H."/>
            <person name="Yang Z."/>
            <person name="Liu X."/>
            <person name="Jiang W."/>
            <person name="Mao L."/>
            <person name="Kong X."/>
            <person name="Jiao Y."/>
            <person name="Jia J."/>
        </authorList>
    </citation>
    <scope>NUCLEOTIDE SEQUENCE [LARGE SCALE GENOMIC DNA]</scope>
    <source>
        <strain evidence="3">cv. AL8/78</strain>
    </source>
</reference>
<dbReference type="EnsemblPlants" id="AET5Gv21150500.1">
    <property type="protein sequence ID" value="AET5Gv21150500.1"/>
    <property type="gene ID" value="AET5Gv21150500"/>
</dbReference>
<reference evidence="2" key="3">
    <citation type="journal article" date="2017" name="Nature">
        <title>Genome sequence of the progenitor of the wheat D genome Aegilops tauschii.</title>
        <authorList>
            <person name="Luo M.C."/>
            <person name="Gu Y.Q."/>
            <person name="Puiu D."/>
            <person name="Wang H."/>
            <person name="Twardziok S.O."/>
            <person name="Deal K.R."/>
            <person name="Huo N."/>
            <person name="Zhu T."/>
            <person name="Wang L."/>
            <person name="Wang Y."/>
            <person name="McGuire P.E."/>
            <person name="Liu S."/>
            <person name="Long H."/>
            <person name="Ramasamy R.K."/>
            <person name="Rodriguez J.C."/>
            <person name="Van S.L."/>
            <person name="Yuan L."/>
            <person name="Wang Z."/>
            <person name="Xia Z."/>
            <person name="Xiao L."/>
            <person name="Anderson O.D."/>
            <person name="Ouyang S."/>
            <person name="Liang Y."/>
            <person name="Zimin A.V."/>
            <person name="Pertea G."/>
            <person name="Qi P."/>
            <person name="Bennetzen J.L."/>
            <person name="Dai X."/>
            <person name="Dawson M.W."/>
            <person name="Muller H.G."/>
            <person name="Kugler K."/>
            <person name="Rivarola-Duarte L."/>
            <person name="Spannagl M."/>
            <person name="Mayer K.F.X."/>
            <person name="Lu F.H."/>
            <person name="Bevan M.W."/>
            <person name="Leroy P."/>
            <person name="Li P."/>
            <person name="You F.M."/>
            <person name="Sun Q."/>
            <person name="Liu Z."/>
            <person name="Lyons E."/>
            <person name="Wicker T."/>
            <person name="Salzberg S.L."/>
            <person name="Devos K.M."/>
            <person name="Dvorak J."/>
        </authorList>
    </citation>
    <scope>NUCLEOTIDE SEQUENCE [LARGE SCALE GENOMIC DNA]</scope>
    <source>
        <strain evidence="2">cv. AL8/78</strain>
    </source>
</reference>
<name>A0A453MDM8_AEGTS</name>
<reference evidence="3" key="1">
    <citation type="journal article" date="2014" name="Science">
        <title>Ancient hybridizations among the ancestral genomes of bread wheat.</title>
        <authorList>
            <consortium name="International Wheat Genome Sequencing Consortium,"/>
            <person name="Marcussen T."/>
            <person name="Sandve S.R."/>
            <person name="Heier L."/>
            <person name="Spannagl M."/>
            <person name="Pfeifer M."/>
            <person name="Jakobsen K.S."/>
            <person name="Wulff B.B."/>
            <person name="Steuernagel B."/>
            <person name="Mayer K.F."/>
            <person name="Olsen O.A."/>
        </authorList>
    </citation>
    <scope>NUCLEOTIDE SEQUENCE [LARGE SCALE GENOMIC DNA]</scope>
    <source>
        <strain evidence="3">cv. AL8/78</strain>
    </source>
</reference>
<keyword evidence="1" id="KW-0812">Transmembrane</keyword>
<evidence type="ECO:0000256" key="1">
    <source>
        <dbReference type="SAM" id="Phobius"/>
    </source>
</evidence>
<organism evidence="2 3">
    <name type="scientific">Aegilops tauschii subsp. strangulata</name>
    <name type="common">Goatgrass</name>
    <dbReference type="NCBI Taxonomy" id="200361"/>
    <lineage>
        <taxon>Eukaryota</taxon>
        <taxon>Viridiplantae</taxon>
        <taxon>Streptophyta</taxon>
        <taxon>Embryophyta</taxon>
        <taxon>Tracheophyta</taxon>
        <taxon>Spermatophyta</taxon>
        <taxon>Magnoliopsida</taxon>
        <taxon>Liliopsida</taxon>
        <taxon>Poales</taxon>
        <taxon>Poaceae</taxon>
        <taxon>BOP clade</taxon>
        <taxon>Pooideae</taxon>
        <taxon>Triticodae</taxon>
        <taxon>Triticeae</taxon>
        <taxon>Triticinae</taxon>
        <taxon>Aegilops</taxon>
    </lineage>
</organism>
<dbReference type="Gramene" id="AET5Gv21150500.1">
    <property type="protein sequence ID" value="AET5Gv21150500.1"/>
    <property type="gene ID" value="AET5Gv21150500"/>
</dbReference>
<evidence type="ECO:0000313" key="2">
    <source>
        <dbReference type="EnsemblPlants" id="AET5Gv21150500.2"/>
    </source>
</evidence>
<sequence>MVTAGEVTDMVAEMIGMVVVDLTVAVIVLTVTVLTVAAIVLTVTVLTVAATVLIVTAIDLSVAVTDILAVAEMAEAGVIVTVVTDQVPTDGLDLEKCVSSRYENPIYYHEVCFLVSETL</sequence>
<keyword evidence="1" id="KW-0472">Membrane</keyword>
<proteinExistence type="predicted"/>
<reference evidence="2" key="5">
    <citation type="journal article" date="2021" name="G3 (Bethesda)">
        <title>Aegilops tauschii genome assembly Aet v5.0 features greater sequence contiguity and improved annotation.</title>
        <authorList>
            <person name="Wang L."/>
            <person name="Zhu T."/>
            <person name="Rodriguez J.C."/>
            <person name="Deal K.R."/>
            <person name="Dubcovsky J."/>
            <person name="McGuire P.E."/>
            <person name="Lux T."/>
            <person name="Spannagl M."/>
            <person name="Mayer K.F.X."/>
            <person name="Baldrich P."/>
            <person name="Meyers B.C."/>
            <person name="Huo N."/>
            <person name="Gu Y.Q."/>
            <person name="Zhou H."/>
            <person name="Devos K.M."/>
            <person name="Bennetzen J.L."/>
            <person name="Unver T."/>
            <person name="Budak H."/>
            <person name="Gulick P.J."/>
            <person name="Galiba G."/>
            <person name="Kalapos B."/>
            <person name="Nelson D.R."/>
            <person name="Li P."/>
            <person name="You F.M."/>
            <person name="Luo M.C."/>
            <person name="Dvorak J."/>
        </authorList>
    </citation>
    <scope>NUCLEOTIDE SEQUENCE [LARGE SCALE GENOMIC DNA]</scope>
    <source>
        <strain evidence="2">cv. AL8/78</strain>
    </source>
</reference>
<reference evidence="2" key="4">
    <citation type="submission" date="2019-03" db="UniProtKB">
        <authorList>
            <consortium name="EnsemblPlants"/>
        </authorList>
    </citation>
    <scope>IDENTIFICATION</scope>
</reference>
<dbReference type="AlphaFoldDB" id="A0A453MDM8"/>